<protein>
    <submittedName>
        <fullName evidence="1">Uncharacterized protein</fullName>
    </submittedName>
</protein>
<comment type="caution">
    <text evidence="1">The sequence shown here is derived from an EMBL/GenBank/DDBJ whole genome shotgun (WGS) entry which is preliminary data.</text>
</comment>
<organism evidence="1 2">
    <name type="scientific">Kickxella alabastrina</name>
    <dbReference type="NCBI Taxonomy" id="61397"/>
    <lineage>
        <taxon>Eukaryota</taxon>
        <taxon>Fungi</taxon>
        <taxon>Fungi incertae sedis</taxon>
        <taxon>Zoopagomycota</taxon>
        <taxon>Kickxellomycotina</taxon>
        <taxon>Kickxellomycetes</taxon>
        <taxon>Kickxellales</taxon>
        <taxon>Kickxellaceae</taxon>
        <taxon>Kickxella</taxon>
    </lineage>
</organism>
<accession>A0ACC1IBD3</accession>
<name>A0ACC1IBD3_9FUNG</name>
<reference evidence="1" key="1">
    <citation type="submission" date="2022-07" db="EMBL/GenBank/DDBJ databases">
        <title>Phylogenomic reconstructions and comparative analyses of Kickxellomycotina fungi.</title>
        <authorList>
            <person name="Reynolds N.K."/>
            <person name="Stajich J.E."/>
            <person name="Barry K."/>
            <person name="Grigoriev I.V."/>
            <person name="Crous P."/>
            <person name="Smith M.E."/>
        </authorList>
    </citation>
    <scope>NUCLEOTIDE SEQUENCE</scope>
    <source>
        <strain evidence="1">Benny 63K</strain>
    </source>
</reference>
<gene>
    <name evidence="1" type="ORF">LPJ66_008754</name>
</gene>
<proteinExistence type="predicted"/>
<sequence length="101" mass="10529">MSQYSATRLYTRDGSRREFRKMWSFSEDMLMLCLDDAIVEGAIRMPATANGDVGVDGVAGVAGVVGVAGGFAVLVMTAVLALMLVLPSGTAIADVLAAIDM</sequence>
<dbReference type="Proteomes" id="UP001150581">
    <property type="component" value="Unassembled WGS sequence"/>
</dbReference>
<dbReference type="EMBL" id="JANBPG010001835">
    <property type="protein sequence ID" value="KAJ1888081.1"/>
    <property type="molecule type" value="Genomic_DNA"/>
</dbReference>
<evidence type="ECO:0000313" key="1">
    <source>
        <dbReference type="EMBL" id="KAJ1888081.1"/>
    </source>
</evidence>
<evidence type="ECO:0000313" key="2">
    <source>
        <dbReference type="Proteomes" id="UP001150581"/>
    </source>
</evidence>
<keyword evidence="2" id="KW-1185">Reference proteome</keyword>